<sequence length="97" mass="10536">MRFTPLSLGAFSTVSPRRRPPPPASNPPPSQDVLPRLLVMNPPPSTSPNPLPLPSPHHRRASNPPPLAPNPPLSLFFLSQVTRAGLSKTVPVRRFRG</sequence>
<reference evidence="2 3" key="1">
    <citation type="submission" date="2019-07" db="EMBL/GenBank/DDBJ databases">
        <title>De Novo Assembly of kiwifruit Actinidia rufa.</title>
        <authorList>
            <person name="Sugita-Konishi S."/>
            <person name="Sato K."/>
            <person name="Mori E."/>
            <person name="Abe Y."/>
            <person name="Kisaki G."/>
            <person name="Hamano K."/>
            <person name="Suezawa K."/>
            <person name="Otani M."/>
            <person name="Fukuda T."/>
            <person name="Manabe T."/>
            <person name="Gomi K."/>
            <person name="Tabuchi M."/>
            <person name="Akimitsu K."/>
            <person name="Kataoka I."/>
        </authorList>
    </citation>
    <scope>NUCLEOTIDE SEQUENCE [LARGE SCALE GENOMIC DNA]</scope>
    <source>
        <strain evidence="3">cv. Fuchu</strain>
    </source>
</reference>
<name>A0A7J0F255_9ERIC</name>
<dbReference type="Proteomes" id="UP000585474">
    <property type="component" value="Unassembled WGS sequence"/>
</dbReference>
<keyword evidence="3" id="KW-1185">Reference proteome</keyword>
<evidence type="ECO:0000313" key="3">
    <source>
        <dbReference type="Proteomes" id="UP000585474"/>
    </source>
</evidence>
<feature type="compositionally biased region" description="Pro residues" evidence="1">
    <location>
        <begin position="41"/>
        <end position="55"/>
    </location>
</feature>
<feature type="region of interest" description="Disordered" evidence="1">
    <location>
        <begin position="1"/>
        <end position="73"/>
    </location>
</feature>
<feature type="compositionally biased region" description="Pro residues" evidence="1">
    <location>
        <begin position="21"/>
        <end position="30"/>
    </location>
</feature>
<organism evidence="2 3">
    <name type="scientific">Actinidia rufa</name>
    <dbReference type="NCBI Taxonomy" id="165716"/>
    <lineage>
        <taxon>Eukaryota</taxon>
        <taxon>Viridiplantae</taxon>
        <taxon>Streptophyta</taxon>
        <taxon>Embryophyta</taxon>
        <taxon>Tracheophyta</taxon>
        <taxon>Spermatophyta</taxon>
        <taxon>Magnoliopsida</taxon>
        <taxon>eudicotyledons</taxon>
        <taxon>Gunneridae</taxon>
        <taxon>Pentapetalae</taxon>
        <taxon>asterids</taxon>
        <taxon>Ericales</taxon>
        <taxon>Actinidiaceae</taxon>
        <taxon>Actinidia</taxon>
    </lineage>
</organism>
<evidence type="ECO:0000313" key="2">
    <source>
        <dbReference type="EMBL" id="GFY92740.1"/>
    </source>
</evidence>
<feature type="compositionally biased region" description="Pro residues" evidence="1">
    <location>
        <begin position="63"/>
        <end position="72"/>
    </location>
</feature>
<comment type="caution">
    <text evidence="2">The sequence shown here is derived from an EMBL/GenBank/DDBJ whole genome shotgun (WGS) entry which is preliminary data.</text>
</comment>
<dbReference type="EMBL" id="BJWL01000008">
    <property type="protein sequence ID" value="GFY92740.1"/>
    <property type="molecule type" value="Genomic_DNA"/>
</dbReference>
<evidence type="ECO:0000256" key="1">
    <source>
        <dbReference type="SAM" id="MobiDB-lite"/>
    </source>
</evidence>
<accession>A0A7J0F255</accession>
<gene>
    <name evidence="2" type="ORF">Acr_08g0011360</name>
</gene>
<protein>
    <submittedName>
        <fullName evidence="2">Uncharacterized protein</fullName>
    </submittedName>
</protein>
<dbReference type="AlphaFoldDB" id="A0A7J0F255"/>
<proteinExistence type="predicted"/>